<evidence type="ECO:0000256" key="9">
    <source>
        <dbReference type="ARBA" id="ARBA00023303"/>
    </source>
</evidence>
<evidence type="ECO:0000256" key="11">
    <source>
        <dbReference type="ARBA" id="ARBA00035585"/>
    </source>
</evidence>
<evidence type="ECO:0000313" key="14">
    <source>
        <dbReference type="Proteomes" id="UP000003544"/>
    </source>
</evidence>
<keyword evidence="14" id="KW-1185">Reference proteome</keyword>
<comment type="subcellular location">
    <subcellularLocation>
        <location evidence="1 12">Cell membrane</location>
        <topology evidence="1 12">Multi-pass membrane protein</topology>
    </subcellularLocation>
</comment>
<evidence type="ECO:0000256" key="8">
    <source>
        <dbReference type="ARBA" id="ARBA00023136"/>
    </source>
</evidence>
<comment type="similarity">
    <text evidence="10 12">Belongs to the fluoride channel Fluc/FEX (TC 1.A.43) family.</text>
</comment>
<feature type="transmembrane region" description="Helical" evidence="12">
    <location>
        <begin position="68"/>
        <end position="88"/>
    </location>
</feature>
<dbReference type="OrthoDB" id="9806299at2"/>
<keyword evidence="12" id="KW-0813">Transport</keyword>
<protein>
    <recommendedName>
        <fullName evidence="12">Fluoride-specific ion channel FluC</fullName>
    </recommendedName>
</protein>
<dbReference type="Pfam" id="PF02537">
    <property type="entry name" value="CRCB"/>
    <property type="match status" value="1"/>
</dbReference>
<evidence type="ECO:0000256" key="3">
    <source>
        <dbReference type="ARBA" id="ARBA00022519"/>
    </source>
</evidence>
<evidence type="ECO:0000256" key="7">
    <source>
        <dbReference type="ARBA" id="ARBA00023065"/>
    </source>
</evidence>
<evidence type="ECO:0000256" key="5">
    <source>
        <dbReference type="ARBA" id="ARBA00022989"/>
    </source>
</evidence>
<keyword evidence="4 12" id="KW-0812">Transmembrane</keyword>
<dbReference type="GO" id="GO:0005886">
    <property type="term" value="C:plasma membrane"/>
    <property type="evidence" value="ECO:0007669"/>
    <property type="project" value="UniProtKB-SubCell"/>
</dbReference>
<evidence type="ECO:0000313" key="13">
    <source>
        <dbReference type="EMBL" id="EGL54552.1"/>
    </source>
</evidence>
<dbReference type="NCBIfam" id="TIGR00494">
    <property type="entry name" value="crcB"/>
    <property type="match status" value="1"/>
</dbReference>
<dbReference type="PANTHER" id="PTHR28259">
    <property type="entry name" value="FLUORIDE EXPORT PROTEIN 1-RELATED"/>
    <property type="match status" value="1"/>
</dbReference>
<organism evidence="13 14">
    <name type="scientific">Methylophaga aminisulfidivorans MP</name>
    <dbReference type="NCBI Taxonomy" id="1026882"/>
    <lineage>
        <taxon>Bacteria</taxon>
        <taxon>Pseudomonadati</taxon>
        <taxon>Pseudomonadota</taxon>
        <taxon>Gammaproteobacteria</taxon>
        <taxon>Thiotrichales</taxon>
        <taxon>Piscirickettsiaceae</taxon>
        <taxon>Methylophaga</taxon>
    </lineage>
</organism>
<dbReference type="STRING" id="1026882.MAMP_01286"/>
<comment type="function">
    <text evidence="12">Fluoride-specific ion channel. Important for reducing fluoride concentration in the cell, thus reducing its toxicity.</text>
</comment>
<keyword evidence="2 12" id="KW-1003">Cell membrane</keyword>
<feature type="transmembrane region" description="Helical" evidence="12">
    <location>
        <begin position="38"/>
        <end position="56"/>
    </location>
</feature>
<evidence type="ECO:0000256" key="4">
    <source>
        <dbReference type="ARBA" id="ARBA00022692"/>
    </source>
</evidence>
<dbReference type="HAMAP" id="MF_00454">
    <property type="entry name" value="FluC"/>
    <property type="match status" value="1"/>
</dbReference>
<feature type="transmembrane region" description="Helical" evidence="12">
    <location>
        <begin position="100"/>
        <end position="118"/>
    </location>
</feature>
<comment type="catalytic activity">
    <reaction evidence="11">
        <text>fluoride(in) = fluoride(out)</text>
        <dbReference type="Rhea" id="RHEA:76159"/>
        <dbReference type="ChEBI" id="CHEBI:17051"/>
    </reaction>
    <physiologicalReaction direction="left-to-right" evidence="11">
        <dbReference type="Rhea" id="RHEA:76160"/>
    </physiologicalReaction>
</comment>
<keyword evidence="9 12" id="KW-0407">Ion channel</keyword>
<dbReference type="eggNOG" id="COG0239">
    <property type="taxonomic scope" value="Bacteria"/>
</dbReference>
<dbReference type="PANTHER" id="PTHR28259:SF1">
    <property type="entry name" value="FLUORIDE EXPORT PROTEIN 1-RELATED"/>
    <property type="match status" value="1"/>
</dbReference>
<keyword evidence="3" id="KW-0997">Cell inner membrane</keyword>
<dbReference type="GO" id="GO:0140114">
    <property type="term" value="P:cellular detoxification of fluoride"/>
    <property type="evidence" value="ECO:0007669"/>
    <property type="project" value="UniProtKB-UniRule"/>
</dbReference>
<keyword evidence="6" id="KW-0915">Sodium</keyword>
<dbReference type="InterPro" id="IPR003691">
    <property type="entry name" value="FluC"/>
</dbReference>
<dbReference type="AlphaFoldDB" id="F5SYR7"/>
<reference evidence="13 14" key="1">
    <citation type="journal article" date="2011" name="J. Bacteriol.">
        <title>Draft genome sequence of Methylophaga aminisulfidivorans MP T.</title>
        <authorList>
            <person name="Han G.H."/>
            <person name="Kim W."/>
            <person name="Chun J."/>
            <person name="Kim S.W."/>
        </authorList>
    </citation>
    <scope>NUCLEOTIDE SEQUENCE [LARGE SCALE GENOMIC DNA]</scope>
    <source>
        <strain evidence="14">MP(T)</strain>
    </source>
</reference>
<accession>F5SYR7</accession>
<name>F5SYR7_9GAMM</name>
<dbReference type="Proteomes" id="UP000003544">
    <property type="component" value="Unassembled WGS sequence"/>
</dbReference>
<evidence type="ECO:0000256" key="12">
    <source>
        <dbReference type="HAMAP-Rule" id="MF_00454"/>
    </source>
</evidence>
<sequence>MHQIIAIAAGGAVGAVLRFVVSNGIYRVLGRDFPYGTLAVNVLGSLLMGFLFIIFIERELGMAEWRSAILIGLLGAFSTFSMETIALLEAGDVTRAMLNVFLSVLLCLTATWIGLSLGRQL</sequence>
<evidence type="ECO:0000256" key="10">
    <source>
        <dbReference type="ARBA" id="ARBA00035120"/>
    </source>
</evidence>
<dbReference type="GO" id="GO:0062054">
    <property type="term" value="F:fluoride channel activity"/>
    <property type="evidence" value="ECO:0007669"/>
    <property type="project" value="UniProtKB-UniRule"/>
</dbReference>
<comment type="caution">
    <text evidence="12">Lacks conserved residue(s) required for the propagation of feature annotation.</text>
</comment>
<evidence type="ECO:0000256" key="1">
    <source>
        <dbReference type="ARBA" id="ARBA00004651"/>
    </source>
</evidence>
<keyword evidence="8 12" id="KW-0472">Membrane</keyword>
<keyword evidence="7 12" id="KW-0406">Ion transport</keyword>
<comment type="caution">
    <text evidence="13">The sequence shown here is derived from an EMBL/GenBank/DDBJ whole genome shotgun (WGS) entry which is preliminary data.</text>
</comment>
<evidence type="ECO:0000256" key="6">
    <source>
        <dbReference type="ARBA" id="ARBA00023053"/>
    </source>
</evidence>
<proteinExistence type="inferred from homology"/>
<gene>
    <name evidence="12" type="primary">fluC</name>
    <name evidence="12" type="synonym">crcB</name>
    <name evidence="13" type="ORF">MAMP_01286</name>
</gene>
<keyword evidence="5 12" id="KW-1133">Transmembrane helix</keyword>
<dbReference type="EMBL" id="AFIG01000001">
    <property type="protein sequence ID" value="EGL54552.1"/>
    <property type="molecule type" value="Genomic_DNA"/>
</dbReference>
<dbReference type="RefSeq" id="WP_007144438.1">
    <property type="nucleotide sequence ID" value="NZ_AFIG01000001.1"/>
</dbReference>
<evidence type="ECO:0000256" key="2">
    <source>
        <dbReference type="ARBA" id="ARBA00022475"/>
    </source>
</evidence>